<evidence type="ECO:0000256" key="11">
    <source>
        <dbReference type="ARBA" id="ARBA00040494"/>
    </source>
</evidence>
<keyword evidence="5" id="KW-0813">Transport</keyword>
<keyword evidence="14" id="KW-1185">Reference proteome</keyword>
<sequence length="209" mass="23235">MKAGSCVPEFDLMPNQKIITADQYQQYEQSVDLINMALQYASKMEEKARQAYEMQEEFGYQSGVEKAQSEMLSRYIFNAERAITGLEEIETDVIDIVLAATRKVIGEFSQTDRAKRIVVQMLKGVKDKQKLTLNVAEESFAAVRQALADFQQEGTVVDVVANANLVADSFVLETPTGIVDGSLGTQMNILETALRKNFPPGKRSRLVAA</sequence>
<evidence type="ECO:0000256" key="10">
    <source>
        <dbReference type="ARBA" id="ARBA00024335"/>
    </source>
</evidence>
<dbReference type="Proteomes" id="UP000319732">
    <property type="component" value="Unassembled WGS sequence"/>
</dbReference>
<evidence type="ECO:0000256" key="2">
    <source>
        <dbReference type="ARBA" id="ARBA00004496"/>
    </source>
</evidence>
<proteinExistence type="inferred from homology"/>
<dbReference type="PANTHER" id="PTHR34982">
    <property type="entry name" value="YOP PROTEINS TRANSLOCATION PROTEIN L"/>
    <property type="match status" value="1"/>
</dbReference>
<dbReference type="NCBIfam" id="TIGR02499">
    <property type="entry name" value="HrpE_YscL_not"/>
    <property type="match status" value="1"/>
</dbReference>
<comment type="function">
    <text evidence="1">Needed for flagellar regrowth and assembly.</text>
</comment>
<evidence type="ECO:0000256" key="4">
    <source>
        <dbReference type="ARBA" id="ARBA00016507"/>
    </source>
</evidence>
<dbReference type="InterPro" id="IPR051472">
    <property type="entry name" value="T3SS_Stator/FliH"/>
</dbReference>
<comment type="subcellular location">
    <subcellularLocation>
        <location evidence="2">Cytoplasm</location>
    </subcellularLocation>
</comment>
<evidence type="ECO:0000256" key="9">
    <source>
        <dbReference type="ARBA" id="ARBA00023225"/>
    </source>
</evidence>
<evidence type="ECO:0000256" key="3">
    <source>
        <dbReference type="ARBA" id="ARBA00006602"/>
    </source>
</evidence>
<comment type="caution">
    <text evidence="13">The sequence shown here is derived from an EMBL/GenBank/DDBJ whole genome shotgun (WGS) entry which is preliminary data.</text>
</comment>
<dbReference type="GO" id="GO:0030254">
    <property type="term" value="P:protein secretion by the type III secretion system"/>
    <property type="evidence" value="ECO:0007669"/>
    <property type="project" value="InterPro"/>
</dbReference>
<keyword evidence="8" id="KW-0653">Protein transport</keyword>
<dbReference type="GO" id="GO:0005829">
    <property type="term" value="C:cytosol"/>
    <property type="evidence" value="ECO:0007669"/>
    <property type="project" value="TreeGrafter"/>
</dbReference>
<dbReference type="InterPro" id="IPR012842">
    <property type="entry name" value="T3SS_SctL/SctL2"/>
</dbReference>
<gene>
    <name evidence="13" type="ORF">FKG94_22610</name>
</gene>
<evidence type="ECO:0000256" key="1">
    <source>
        <dbReference type="ARBA" id="ARBA00003041"/>
    </source>
</evidence>
<dbReference type="PANTHER" id="PTHR34982:SF1">
    <property type="entry name" value="FLAGELLAR ASSEMBLY PROTEIN FLIH"/>
    <property type="match status" value="1"/>
</dbReference>
<reference evidence="13 14" key="1">
    <citation type="submission" date="2019-06" db="EMBL/GenBank/DDBJ databases">
        <title>Whole genome sequence for Cellvibrionaceae sp. R142.</title>
        <authorList>
            <person name="Wang G."/>
        </authorList>
    </citation>
    <scope>NUCLEOTIDE SEQUENCE [LARGE SCALE GENOMIC DNA]</scope>
    <source>
        <strain evidence="13 14">R142</strain>
    </source>
</reference>
<feature type="domain" description="Flagellar assembly protein FliH/Type III secretion system HrpE" evidence="12">
    <location>
        <begin position="70"/>
        <end position="188"/>
    </location>
</feature>
<evidence type="ECO:0000256" key="8">
    <source>
        <dbReference type="ARBA" id="ARBA00022927"/>
    </source>
</evidence>
<dbReference type="RefSeq" id="WP_142929225.1">
    <property type="nucleotide sequence ID" value="NZ_ML660104.1"/>
</dbReference>
<dbReference type="Pfam" id="PF02108">
    <property type="entry name" value="FliH"/>
    <property type="match status" value="1"/>
</dbReference>
<accession>A0A545SYA4</accession>
<keyword evidence="7" id="KW-1005">Bacterial flagellum biogenesis</keyword>
<comment type="similarity">
    <text evidence="3">Belongs to the FliH family.</text>
</comment>
<dbReference type="AlphaFoldDB" id="A0A545SYA4"/>
<dbReference type="EMBL" id="VHSG01000026">
    <property type="protein sequence ID" value="TQV69947.1"/>
    <property type="molecule type" value="Genomic_DNA"/>
</dbReference>
<keyword evidence="9" id="KW-1006">Bacterial flagellum protein export</keyword>
<name>A0A545SYA4_9GAMM</name>
<evidence type="ECO:0000256" key="7">
    <source>
        <dbReference type="ARBA" id="ARBA00022795"/>
    </source>
</evidence>
<evidence type="ECO:0000313" key="14">
    <source>
        <dbReference type="Proteomes" id="UP000319732"/>
    </source>
</evidence>
<organism evidence="13 14">
    <name type="scientific">Exilibacterium tricleocarpae</name>
    <dbReference type="NCBI Taxonomy" id="2591008"/>
    <lineage>
        <taxon>Bacteria</taxon>
        <taxon>Pseudomonadati</taxon>
        <taxon>Pseudomonadota</taxon>
        <taxon>Gammaproteobacteria</taxon>
        <taxon>Cellvibrionales</taxon>
        <taxon>Cellvibrionaceae</taxon>
        <taxon>Exilibacterium</taxon>
    </lineage>
</organism>
<comment type="similarity">
    <text evidence="10">Belongs to the SctL stator family.</text>
</comment>
<keyword evidence="6" id="KW-0963">Cytoplasm</keyword>
<dbReference type="GO" id="GO:0044781">
    <property type="term" value="P:bacterial-type flagellum organization"/>
    <property type="evidence" value="ECO:0007669"/>
    <property type="project" value="UniProtKB-KW"/>
</dbReference>
<protein>
    <recommendedName>
        <fullName evidence="4">Flagellar assembly protein FliH</fullName>
    </recommendedName>
    <alternativeName>
        <fullName evidence="11">Type 3 secretion system stator protein</fullName>
    </alternativeName>
</protein>
<dbReference type="InterPro" id="IPR018035">
    <property type="entry name" value="Flagellar_FliH/T3SS_HrpE"/>
</dbReference>
<evidence type="ECO:0000259" key="12">
    <source>
        <dbReference type="Pfam" id="PF02108"/>
    </source>
</evidence>
<evidence type="ECO:0000256" key="5">
    <source>
        <dbReference type="ARBA" id="ARBA00022448"/>
    </source>
</evidence>
<evidence type="ECO:0000256" key="6">
    <source>
        <dbReference type="ARBA" id="ARBA00022490"/>
    </source>
</evidence>
<evidence type="ECO:0000313" key="13">
    <source>
        <dbReference type="EMBL" id="TQV69947.1"/>
    </source>
</evidence>